<evidence type="ECO:0000256" key="1">
    <source>
        <dbReference type="SAM" id="MobiDB-lite"/>
    </source>
</evidence>
<feature type="region of interest" description="Disordered" evidence="1">
    <location>
        <begin position="1"/>
        <end position="47"/>
    </location>
</feature>
<dbReference type="EMBL" id="OUUZ01000008">
    <property type="protein sequence ID" value="SPQ21954.1"/>
    <property type="molecule type" value="Genomic_DNA"/>
</dbReference>
<evidence type="ECO:0000313" key="3">
    <source>
        <dbReference type="Proteomes" id="UP000289323"/>
    </source>
</evidence>
<organism evidence="2 3">
    <name type="scientific">Thermothielavioides terrestris</name>
    <dbReference type="NCBI Taxonomy" id="2587410"/>
    <lineage>
        <taxon>Eukaryota</taxon>
        <taxon>Fungi</taxon>
        <taxon>Dikarya</taxon>
        <taxon>Ascomycota</taxon>
        <taxon>Pezizomycotina</taxon>
        <taxon>Sordariomycetes</taxon>
        <taxon>Sordariomycetidae</taxon>
        <taxon>Sordariales</taxon>
        <taxon>Chaetomiaceae</taxon>
        <taxon>Thermothielavioides</taxon>
    </lineage>
</organism>
<feature type="compositionally biased region" description="Basic and acidic residues" evidence="1">
    <location>
        <begin position="133"/>
        <end position="148"/>
    </location>
</feature>
<accession>A0A3S4EXT6</accession>
<reference evidence="2 3" key="1">
    <citation type="submission" date="2018-04" db="EMBL/GenBank/DDBJ databases">
        <authorList>
            <person name="Huttner S."/>
            <person name="Dainat J."/>
        </authorList>
    </citation>
    <scope>NUCLEOTIDE SEQUENCE [LARGE SCALE GENOMIC DNA]</scope>
</reference>
<feature type="region of interest" description="Disordered" evidence="1">
    <location>
        <begin position="225"/>
        <end position="260"/>
    </location>
</feature>
<feature type="compositionally biased region" description="Basic and acidic residues" evidence="1">
    <location>
        <begin position="160"/>
        <end position="192"/>
    </location>
</feature>
<protein>
    <submittedName>
        <fullName evidence="2">A37784fa-feda-4f17-b386-a1b8823d7472</fullName>
    </submittedName>
</protein>
<evidence type="ECO:0000313" key="2">
    <source>
        <dbReference type="EMBL" id="SPQ21954.1"/>
    </source>
</evidence>
<feature type="compositionally biased region" description="Basic and acidic residues" evidence="1">
    <location>
        <begin position="229"/>
        <end position="260"/>
    </location>
</feature>
<feature type="compositionally biased region" description="Pro residues" evidence="1">
    <location>
        <begin position="21"/>
        <end position="43"/>
    </location>
</feature>
<dbReference type="AlphaFoldDB" id="A0A3S4EXT6"/>
<gene>
    <name evidence="2" type="ORF">TT172_LOCUS4373</name>
</gene>
<proteinExistence type="predicted"/>
<feature type="compositionally biased region" description="Pro residues" evidence="1">
    <location>
        <begin position="1"/>
        <end position="12"/>
    </location>
</feature>
<feature type="region of interest" description="Disordered" evidence="1">
    <location>
        <begin position="122"/>
        <end position="194"/>
    </location>
</feature>
<name>A0A3S4EXT6_9PEZI</name>
<sequence>MPSQQPPPPGPSPASQQQQQQPPPPAPPPPPAAAEESTPPPTPYNKFTHNAAIAMAVLGPIALLLPTRGSATKSTLQNALLGGAAFWGFNQLAEDYTGKSITTRSAERWGAMLGVSFPSFSFSSSSSGGAGQGKEEEKENQKKKEKETGSSTSLWLPTERAVRNRELMEAERRRRAEAEGRPYKGKDTRGPWERLWMGGEEEGWKEKRLEEERKALESGKGYGGLIMDQVREVWSGKDKSGREEGDGKGKGEGKGEGKKE</sequence>
<dbReference type="Proteomes" id="UP000289323">
    <property type="component" value="Unassembled WGS sequence"/>
</dbReference>